<evidence type="ECO:0000256" key="1">
    <source>
        <dbReference type="ARBA" id="ARBA00022786"/>
    </source>
</evidence>
<evidence type="ECO:0000313" key="4">
    <source>
        <dbReference type="EMBL" id="PIN25801.1"/>
    </source>
</evidence>
<evidence type="ECO:0000256" key="2">
    <source>
        <dbReference type="PROSITE-ProRule" id="PRU00982"/>
    </source>
</evidence>
<evidence type="ECO:0000313" key="5">
    <source>
        <dbReference type="Proteomes" id="UP000231279"/>
    </source>
</evidence>
<comment type="caution">
    <text evidence="4">The sequence shown here is derived from an EMBL/GenBank/DDBJ whole genome shotgun (WGS) entry which is preliminary data.</text>
</comment>
<dbReference type="PROSITE" id="PS51649">
    <property type="entry name" value="NPH3"/>
    <property type="match status" value="1"/>
</dbReference>
<gene>
    <name evidence="4" type="ORF">CDL12_01447</name>
</gene>
<dbReference type="UniPathway" id="UPA00143"/>
<dbReference type="PANTHER" id="PTHR32370">
    <property type="entry name" value="OS12G0117600 PROTEIN"/>
    <property type="match status" value="1"/>
</dbReference>
<dbReference type="OrthoDB" id="624345at2759"/>
<proteinExistence type="inferred from homology"/>
<protein>
    <recommendedName>
        <fullName evidence="3">NPH3 domain-containing protein</fullName>
    </recommendedName>
</protein>
<accession>A0A2G9I7S4</accession>
<dbReference type="AlphaFoldDB" id="A0A2G9I7S4"/>
<comment type="similarity">
    <text evidence="2">Belongs to the NPH3 family.</text>
</comment>
<reference evidence="5" key="1">
    <citation type="journal article" date="2018" name="Gigascience">
        <title>Genome assembly of the Pink Ipe (Handroanthus impetiginosus, Bignoniaceae), a highly valued, ecologically keystone Neotropical timber forest tree.</title>
        <authorList>
            <person name="Silva-Junior O.B."/>
            <person name="Grattapaglia D."/>
            <person name="Novaes E."/>
            <person name="Collevatti R.G."/>
        </authorList>
    </citation>
    <scope>NUCLEOTIDE SEQUENCE [LARGE SCALE GENOMIC DNA]</scope>
    <source>
        <strain evidence="5">cv. UFG-1</strain>
    </source>
</reference>
<dbReference type="EMBL" id="NKXS01000179">
    <property type="protein sequence ID" value="PIN25801.1"/>
    <property type="molecule type" value="Genomic_DNA"/>
</dbReference>
<organism evidence="4 5">
    <name type="scientific">Handroanthus impetiginosus</name>
    <dbReference type="NCBI Taxonomy" id="429701"/>
    <lineage>
        <taxon>Eukaryota</taxon>
        <taxon>Viridiplantae</taxon>
        <taxon>Streptophyta</taxon>
        <taxon>Embryophyta</taxon>
        <taxon>Tracheophyta</taxon>
        <taxon>Spermatophyta</taxon>
        <taxon>Magnoliopsida</taxon>
        <taxon>eudicotyledons</taxon>
        <taxon>Gunneridae</taxon>
        <taxon>Pentapetalae</taxon>
        <taxon>asterids</taxon>
        <taxon>lamiids</taxon>
        <taxon>Lamiales</taxon>
        <taxon>Bignoniaceae</taxon>
        <taxon>Crescentiina</taxon>
        <taxon>Tabebuia alliance</taxon>
        <taxon>Handroanthus</taxon>
    </lineage>
</organism>
<dbReference type="InterPro" id="IPR043454">
    <property type="entry name" value="NPH3/RPT2-like"/>
</dbReference>
<dbReference type="GO" id="GO:0016567">
    <property type="term" value="P:protein ubiquitination"/>
    <property type="evidence" value="ECO:0007669"/>
    <property type="project" value="UniProtKB-UniPathway"/>
</dbReference>
<evidence type="ECO:0000259" key="3">
    <source>
        <dbReference type="PROSITE" id="PS51649"/>
    </source>
</evidence>
<keyword evidence="5" id="KW-1185">Reference proteome</keyword>
<dbReference type="STRING" id="429701.A0A2G9I7S4"/>
<feature type="domain" description="NPH3" evidence="3">
    <location>
        <begin position="39"/>
        <end position="286"/>
    </location>
</feature>
<name>A0A2G9I7S4_9LAMI</name>
<dbReference type="InterPro" id="IPR027356">
    <property type="entry name" value="NPH3_dom"/>
</dbReference>
<dbReference type="Proteomes" id="UP000231279">
    <property type="component" value="Unassembled WGS sequence"/>
</dbReference>
<keyword evidence="1" id="KW-0833">Ubl conjugation pathway</keyword>
<dbReference type="Pfam" id="PF03000">
    <property type="entry name" value="NPH3"/>
    <property type="match status" value="2"/>
</dbReference>
<sequence length="377" mass="43095">MRWKLKFMTAKGTLFPPISSLSRLDCDSGSLKLKERCLQWWVEDLLILGFDFYHRVISVMGHSGVQTDNIVASLMHYAQTSLKGIGKPQIWNPARTYPRLIENGQKMIIKSLLTLLPTKKSSIIPLNFLFGMMSIAIMVDASLACRLELEKRIGYRLEMALLDNVLIQSVQTDDYLFDVDTIHRILVHFLQRIEEEESEESGYESEGMESPSHGSFLSKFIAMIKVLPDYAHVIDDGLYRAINIYLKMCKFIDCQKLSQEACNYAAQNEKLQVHLVIQVLYFEQLQLKNALLGSSGDRLLSQKMSNGVLSVAMSPRDTYASLRRANREMKLEILRMQVRLSDLEKEQSSQRKTLLTSISKGIERIGIFKGQDGDKQR</sequence>